<reference evidence="1 2" key="1">
    <citation type="journal article" date="2011" name="J. Bacteriol.">
        <title>Complete genome sequence of Methanosaeta concilii, a specialist in aceticlastic methanogenesis.</title>
        <authorList>
            <person name="Barber R.D."/>
            <person name="Zhang L."/>
            <person name="Harnack M."/>
            <person name="Olson M.V."/>
            <person name="Kaul R."/>
            <person name="Ingram-Smith C."/>
            <person name="Smith K.S."/>
        </authorList>
    </citation>
    <scope>NUCLEOTIDE SEQUENCE [LARGE SCALE GENOMIC DNA]</scope>
    <source>
        <strain evidence="2">ATCC 5969 / DSM 3671 / JCM 10134 / NBRC 103675 / OCM 69 / GP-6</strain>
    </source>
</reference>
<protein>
    <recommendedName>
        <fullName evidence="3">DUF3795 domain-containing protein</fullName>
    </recommendedName>
</protein>
<dbReference type="HOGENOM" id="CLU_1567140_0_0_2"/>
<dbReference type="AlphaFoldDB" id="F4BSV5"/>
<evidence type="ECO:0000313" key="1">
    <source>
        <dbReference type="EMBL" id="AEB68065.1"/>
    </source>
</evidence>
<evidence type="ECO:0000313" key="2">
    <source>
        <dbReference type="Proteomes" id="UP000007807"/>
    </source>
</evidence>
<dbReference type="EMBL" id="CP002565">
    <property type="protein sequence ID" value="AEB68065.1"/>
    <property type="molecule type" value="Genomic_DNA"/>
</dbReference>
<dbReference type="InParanoid" id="F4BSV5"/>
<accession>F4BSV5</accession>
<dbReference type="KEGG" id="mcj:MCON_1390"/>
<dbReference type="InterPro" id="IPR024227">
    <property type="entry name" value="DUF3795"/>
</dbReference>
<keyword evidence="2" id="KW-1185">Reference proteome</keyword>
<dbReference type="Proteomes" id="UP000007807">
    <property type="component" value="Chromosome"/>
</dbReference>
<dbReference type="Pfam" id="PF12675">
    <property type="entry name" value="DUF3795"/>
    <property type="match status" value="1"/>
</dbReference>
<gene>
    <name evidence="1" type="ordered locus">MCON_1390</name>
</gene>
<name>F4BSV5_METSG</name>
<evidence type="ECO:0008006" key="3">
    <source>
        <dbReference type="Google" id="ProtNLM"/>
    </source>
</evidence>
<sequence>MRIPGGCHQAEEYKNISSNVHFMDERLNSAENQAGPCGILCGSCPLGGSIVAESASRTRKHITECDIPNWAPFVPGGEAIDWAAVDLGLAWMETYARCAGCENGGGPPDCTIRICAREKGYDLCSSCEELEGCTKFEWLRDQGQMIKDRLNENRGLSKEEYIKKMTAKMP</sequence>
<organism evidence="1 2">
    <name type="scientific">Methanothrix soehngenii (strain ATCC 5969 / DSM 3671 / JCM 10134 / NBRC 103675 / OCM 69 / GP-6)</name>
    <name type="common">Methanosaeta concilii</name>
    <dbReference type="NCBI Taxonomy" id="990316"/>
    <lineage>
        <taxon>Archaea</taxon>
        <taxon>Methanobacteriati</taxon>
        <taxon>Methanobacteriota</taxon>
        <taxon>Stenosarchaea group</taxon>
        <taxon>Methanomicrobia</taxon>
        <taxon>Methanotrichales</taxon>
        <taxon>Methanotrichaceae</taxon>
        <taxon>Methanothrix</taxon>
    </lineage>
</organism>
<proteinExistence type="predicted"/>